<gene>
    <name evidence="1" type="ORF">P0082_04040</name>
</gene>
<keyword evidence="2" id="KW-1185">Reference proteome</keyword>
<dbReference type="PANTHER" id="PTHR45947">
    <property type="entry name" value="SULFOQUINOVOSYL TRANSFERASE SQD2"/>
    <property type="match status" value="1"/>
</dbReference>
<dbReference type="Proteomes" id="UP001228690">
    <property type="component" value="Chromosome"/>
</dbReference>
<dbReference type="GO" id="GO:0016757">
    <property type="term" value="F:glycosyltransferase activity"/>
    <property type="evidence" value="ECO:0007669"/>
    <property type="project" value="UniProtKB-KW"/>
</dbReference>
<dbReference type="Pfam" id="PF13692">
    <property type="entry name" value="Glyco_trans_1_4"/>
    <property type="match status" value="1"/>
</dbReference>
<keyword evidence="1" id="KW-0328">Glycosyltransferase</keyword>
<keyword evidence="1" id="KW-0808">Transferase</keyword>
<dbReference type="EC" id="2.4.-.-" evidence="1"/>
<proteinExistence type="predicted"/>
<accession>A0ABY8MJ84</accession>
<dbReference type="InterPro" id="IPR050194">
    <property type="entry name" value="Glycosyltransferase_grp1"/>
</dbReference>
<dbReference type="PANTHER" id="PTHR45947:SF13">
    <property type="entry name" value="TRANSFERASE"/>
    <property type="match status" value="1"/>
</dbReference>
<sequence length="499" mass="57411">MQEYLNYPKINKSVPGTGVDGRKKLLLLHCEYLQKAGEDRVVEEESALLEQHYHLLRFIRSNEELLEMNRLTQLKKMIWNQALCNELQQFLQQHEPDIIHVHNTFPLFSPAIFRVLGRWKKRLWKQGKQVKIVMTLHNFRLHCPQASLMRPLRRKGKVIGRKLCQRCFAKGGLSKFPGLGFVSALRSRCYRDSLSMTWAMVGMLSLHRRLRSWHDNVDIYIYLNSAQKTLLSRVGLPEEKFVYKPNFLAETIETQAEEEVYTAETPELNNSFRLLFAGRLSEEKGIRILLSCMTKLRKEYGISRNIELHIAGDGPLRPELESFIEDYESAGWPTSGSSANAAGSSSLRMTREGHPQISIRYLGKLDKDALQNEMKWAHFLLLPSIWYEGMPMILLESLAQGRPVLGFRLGANAEVLHHQENGILAPFFLDAQAERGLHLSRTYSPDGLVQNLTAAITEANVINQERYCQMCRAARKSFETHYTARKNLGILQTIYEDPV</sequence>
<protein>
    <submittedName>
        <fullName evidence="1">Glycosyltransferase family 4 protein</fullName>
        <ecNumber evidence="1">2.4.-.-</ecNumber>
    </submittedName>
</protein>
<dbReference type="Gene3D" id="3.40.50.2000">
    <property type="entry name" value="Glycogen Phosphorylase B"/>
    <property type="match status" value="3"/>
</dbReference>
<dbReference type="EMBL" id="CP123443">
    <property type="protein sequence ID" value="WGK70039.1"/>
    <property type="molecule type" value="Genomic_DNA"/>
</dbReference>
<reference evidence="1 2" key="1">
    <citation type="submission" date="2023-04" db="EMBL/GenBank/DDBJ databases">
        <title>Spirochaete genome identified in red abalone sample constitutes a novel genus.</title>
        <authorList>
            <person name="Sharma S.P."/>
            <person name="Purcell C.M."/>
            <person name="Hyde J.R."/>
            <person name="Severin A.J."/>
        </authorList>
    </citation>
    <scope>NUCLEOTIDE SEQUENCE [LARGE SCALE GENOMIC DNA]</scope>
    <source>
        <strain evidence="1 2">SP-2023</strain>
    </source>
</reference>
<evidence type="ECO:0000313" key="1">
    <source>
        <dbReference type="EMBL" id="WGK70039.1"/>
    </source>
</evidence>
<dbReference type="RefSeq" id="WP_326928244.1">
    <property type="nucleotide sequence ID" value="NZ_CP123443.1"/>
</dbReference>
<name>A0ABY8MJ84_9SPIO</name>
<dbReference type="CDD" id="cd03801">
    <property type="entry name" value="GT4_PimA-like"/>
    <property type="match status" value="1"/>
</dbReference>
<evidence type="ECO:0000313" key="2">
    <source>
        <dbReference type="Proteomes" id="UP001228690"/>
    </source>
</evidence>
<dbReference type="SUPFAM" id="SSF53756">
    <property type="entry name" value="UDP-Glycosyltransferase/glycogen phosphorylase"/>
    <property type="match status" value="1"/>
</dbReference>
<organism evidence="1 2">
    <name type="scientific">Candidatus Haliotispira prima</name>
    <dbReference type="NCBI Taxonomy" id="3034016"/>
    <lineage>
        <taxon>Bacteria</taxon>
        <taxon>Pseudomonadati</taxon>
        <taxon>Spirochaetota</taxon>
        <taxon>Spirochaetia</taxon>
        <taxon>Spirochaetales</taxon>
        <taxon>Spirochaetaceae</taxon>
        <taxon>Candidatus Haliotispira</taxon>
    </lineage>
</organism>